<keyword evidence="1" id="KW-1133">Transmembrane helix</keyword>
<keyword evidence="1" id="KW-0472">Membrane</keyword>
<proteinExistence type="predicted"/>
<evidence type="ECO:0000313" key="2">
    <source>
        <dbReference type="EMBL" id="RDK45310.1"/>
    </source>
</evidence>
<reference evidence="2 3" key="1">
    <citation type="submission" date="2018-07" db="EMBL/GenBank/DDBJ databases">
        <title>Section-level genome sequencing of Aspergillus section Nigri to investigate inter- and intra-species variation.</title>
        <authorList>
            <consortium name="DOE Joint Genome Institute"/>
            <person name="Vesth T.C."/>
            <person name="Nybo J.L."/>
            <person name="Theobald S."/>
            <person name="Frisvad J.C."/>
            <person name="Larsen T.O."/>
            <person name="Nielsen K.F."/>
            <person name="Hoof J.B."/>
            <person name="Brandl J."/>
            <person name="Salamov A."/>
            <person name="Riley R."/>
            <person name="Gladden J.M."/>
            <person name="Phatale P."/>
            <person name="Nielsen M.T."/>
            <person name="Lyhne E.K."/>
            <person name="Kogle M.E."/>
            <person name="Strasser K."/>
            <person name="McDonnell E."/>
            <person name="Barry K."/>
            <person name="Clum A."/>
            <person name="Chen C."/>
            <person name="Nolan M."/>
            <person name="Sandor L."/>
            <person name="Kuo A."/>
            <person name="Lipzen A."/>
            <person name="Hainaut M."/>
            <person name="Drula E."/>
            <person name="Tsang A."/>
            <person name="Magnuson J.K."/>
            <person name="Henrissat B."/>
            <person name="Wiebenga A."/>
            <person name="Simmons B.A."/>
            <person name="Makela M.R."/>
            <person name="De vries R.P."/>
            <person name="Grigoriev I.V."/>
            <person name="Mortensen U.H."/>
            <person name="Baker S.E."/>
            <person name="Andersen M.R."/>
        </authorList>
    </citation>
    <scope>NUCLEOTIDE SEQUENCE [LARGE SCALE GENOMIC DNA]</scope>
    <source>
        <strain evidence="2 3">ATCC 13157</strain>
    </source>
</reference>
<accession>A0A370PT43</accession>
<evidence type="ECO:0000256" key="1">
    <source>
        <dbReference type="SAM" id="Phobius"/>
    </source>
</evidence>
<evidence type="ECO:0000313" key="3">
    <source>
        <dbReference type="Proteomes" id="UP000254937"/>
    </source>
</evidence>
<sequence>MVSRIGLNSVWTPALVGMAALLGPSTNLVFDRLYVFCCFPMEGSPIDGKAYSQGVCYLGCSWSSVGTARFAFLTFSTDQARDGQRYGAFWSSCGMVCVCACAIVSDRLYLTTMKSRISLMRTFFLLYCCGFSPFLHLGTVGPRFLCFLF</sequence>
<dbReference type="Proteomes" id="UP000254937">
    <property type="component" value="Unassembled WGS sequence"/>
</dbReference>
<dbReference type="EMBL" id="KZ851847">
    <property type="protein sequence ID" value="RDK45310.1"/>
    <property type="molecule type" value="Genomic_DNA"/>
</dbReference>
<dbReference type="AlphaFoldDB" id="A0A370PT43"/>
<feature type="transmembrane region" description="Helical" evidence="1">
    <location>
        <begin position="88"/>
        <end position="110"/>
    </location>
</feature>
<feature type="transmembrane region" description="Helical" evidence="1">
    <location>
        <begin position="122"/>
        <end position="145"/>
    </location>
</feature>
<keyword evidence="3" id="KW-1185">Reference proteome</keyword>
<organism evidence="2 3">
    <name type="scientific">Aspergillus phoenicis ATCC 13157</name>
    <dbReference type="NCBI Taxonomy" id="1353007"/>
    <lineage>
        <taxon>Eukaryota</taxon>
        <taxon>Fungi</taxon>
        <taxon>Dikarya</taxon>
        <taxon>Ascomycota</taxon>
        <taxon>Pezizomycotina</taxon>
        <taxon>Eurotiomycetes</taxon>
        <taxon>Eurotiomycetidae</taxon>
        <taxon>Eurotiales</taxon>
        <taxon>Aspergillaceae</taxon>
        <taxon>Aspergillus</taxon>
    </lineage>
</organism>
<name>A0A370PT43_ASPPH</name>
<gene>
    <name evidence="2" type="ORF">M752DRAFT_117422</name>
</gene>
<keyword evidence="1" id="KW-0812">Transmembrane</keyword>
<protein>
    <submittedName>
        <fullName evidence="2">Uncharacterized protein</fullName>
    </submittedName>
</protein>